<proteinExistence type="predicted"/>
<keyword evidence="2" id="KW-1185">Reference proteome</keyword>
<dbReference type="EMBL" id="UYWY01007781">
    <property type="protein sequence ID" value="VDM30426.1"/>
    <property type="molecule type" value="Genomic_DNA"/>
</dbReference>
<name>A0A183U7P0_TOXCA</name>
<evidence type="ECO:0000313" key="2">
    <source>
        <dbReference type="Proteomes" id="UP000050794"/>
    </source>
</evidence>
<evidence type="ECO:0000313" key="1">
    <source>
        <dbReference type="EMBL" id="VDM30426.1"/>
    </source>
</evidence>
<organism evidence="2 3">
    <name type="scientific">Toxocara canis</name>
    <name type="common">Canine roundworm</name>
    <dbReference type="NCBI Taxonomy" id="6265"/>
    <lineage>
        <taxon>Eukaryota</taxon>
        <taxon>Metazoa</taxon>
        <taxon>Ecdysozoa</taxon>
        <taxon>Nematoda</taxon>
        <taxon>Chromadorea</taxon>
        <taxon>Rhabditida</taxon>
        <taxon>Spirurina</taxon>
        <taxon>Ascaridomorpha</taxon>
        <taxon>Ascaridoidea</taxon>
        <taxon>Toxocaridae</taxon>
        <taxon>Toxocara</taxon>
    </lineage>
</organism>
<sequence>MISRCFRTICKDWMHECHWFCDSTKSKVMLSNCFLN</sequence>
<dbReference type="WBParaSite" id="TCNE_0000451001-mRNA-1">
    <property type="protein sequence ID" value="TCNE_0000451001-mRNA-1"/>
    <property type="gene ID" value="TCNE_0000451001"/>
</dbReference>
<evidence type="ECO:0000313" key="3">
    <source>
        <dbReference type="WBParaSite" id="TCNE_0000451001-mRNA-1"/>
    </source>
</evidence>
<protein>
    <submittedName>
        <fullName evidence="1 3">Uncharacterized protein</fullName>
    </submittedName>
</protein>
<dbReference type="AlphaFoldDB" id="A0A183U7P0"/>
<dbReference type="Proteomes" id="UP000050794">
    <property type="component" value="Unassembled WGS sequence"/>
</dbReference>
<reference evidence="3" key="1">
    <citation type="submission" date="2016-06" db="UniProtKB">
        <authorList>
            <consortium name="WormBaseParasite"/>
        </authorList>
    </citation>
    <scope>IDENTIFICATION</scope>
</reference>
<gene>
    <name evidence="1" type="ORF">TCNE_LOCUS4510</name>
</gene>
<reference evidence="1 2" key="2">
    <citation type="submission" date="2018-11" db="EMBL/GenBank/DDBJ databases">
        <authorList>
            <consortium name="Pathogen Informatics"/>
        </authorList>
    </citation>
    <scope>NUCLEOTIDE SEQUENCE [LARGE SCALE GENOMIC DNA]</scope>
</reference>
<accession>A0A183U7P0</accession>